<evidence type="ECO:0000313" key="2">
    <source>
        <dbReference type="EMBL" id="MPC32261.1"/>
    </source>
</evidence>
<protein>
    <recommendedName>
        <fullName evidence="4">Secreted protein</fullName>
    </recommendedName>
</protein>
<dbReference type="AlphaFoldDB" id="A0A5B7EDN2"/>
<organism evidence="2 3">
    <name type="scientific">Portunus trituberculatus</name>
    <name type="common">Swimming crab</name>
    <name type="synonym">Neptunus trituberculatus</name>
    <dbReference type="NCBI Taxonomy" id="210409"/>
    <lineage>
        <taxon>Eukaryota</taxon>
        <taxon>Metazoa</taxon>
        <taxon>Ecdysozoa</taxon>
        <taxon>Arthropoda</taxon>
        <taxon>Crustacea</taxon>
        <taxon>Multicrustacea</taxon>
        <taxon>Malacostraca</taxon>
        <taxon>Eumalacostraca</taxon>
        <taxon>Eucarida</taxon>
        <taxon>Decapoda</taxon>
        <taxon>Pleocyemata</taxon>
        <taxon>Brachyura</taxon>
        <taxon>Eubrachyura</taxon>
        <taxon>Portunoidea</taxon>
        <taxon>Portunidae</taxon>
        <taxon>Portuninae</taxon>
        <taxon>Portunus</taxon>
    </lineage>
</organism>
<keyword evidence="3" id="KW-1185">Reference proteome</keyword>
<evidence type="ECO:0000256" key="1">
    <source>
        <dbReference type="SAM" id="SignalP"/>
    </source>
</evidence>
<keyword evidence="1" id="KW-0732">Signal</keyword>
<feature type="chain" id="PRO_5022844271" description="Secreted protein" evidence="1">
    <location>
        <begin position="24"/>
        <end position="144"/>
    </location>
</feature>
<accession>A0A5B7EDN2</accession>
<comment type="caution">
    <text evidence="2">The sequence shown here is derived from an EMBL/GenBank/DDBJ whole genome shotgun (WGS) entry which is preliminary data.</text>
</comment>
<dbReference type="Proteomes" id="UP000324222">
    <property type="component" value="Unassembled WGS sequence"/>
</dbReference>
<dbReference type="EMBL" id="VSRR010002596">
    <property type="protein sequence ID" value="MPC32261.1"/>
    <property type="molecule type" value="Genomic_DNA"/>
</dbReference>
<evidence type="ECO:0000313" key="3">
    <source>
        <dbReference type="Proteomes" id="UP000324222"/>
    </source>
</evidence>
<evidence type="ECO:0008006" key="4">
    <source>
        <dbReference type="Google" id="ProtNLM"/>
    </source>
</evidence>
<reference evidence="2 3" key="1">
    <citation type="submission" date="2019-05" db="EMBL/GenBank/DDBJ databases">
        <title>Another draft genome of Portunus trituberculatus and its Hox gene families provides insights of decapod evolution.</title>
        <authorList>
            <person name="Jeong J.-H."/>
            <person name="Song I."/>
            <person name="Kim S."/>
            <person name="Choi T."/>
            <person name="Kim D."/>
            <person name="Ryu S."/>
            <person name="Kim W."/>
        </authorList>
    </citation>
    <scope>NUCLEOTIDE SEQUENCE [LARGE SCALE GENOMIC DNA]</scope>
    <source>
        <tissue evidence="2">Muscle</tissue>
    </source>
</reference>
<name>A0A5B7EDN2_PORTR</name>
<proteinExistence type="predicted"/>
<feature type="signal peptide" evidence="1">
    <location>
        <begin position="1"/>
        <end position="23"/>
    </location>
</feature>
<gene>
    <name evidence="2" type="ORF">E2C01_025570</name>
</gene>
<sequence length="144" mass="15857">MFSFSSLFYFCKAVSCGLKSVDAAGGEDGQGLLQEVVPVRLGKRRQVRHRHAAQSTLSVHVLHLLHQHLRHTHGSPVTFQSSLLTPSGPARVFICQHSGETCAPLQPRRSPLDTTLQLLPPTHTAFVARLQLTQLPLILTKLLL</sequence>